<dbReference type="Pfam" id="PF13006">
    <property type="entry name" value="Nterm_IS4"/>
    <property type="match status" value="1"/>
</dbReference>
<organism evidence="2 3">
    <name type="scientific">Modestobacter versicolor</name>
    <dbReference type="NCBI Taxonomy" id="429133"/>
    <lineage>
        <taxon>Bacteria</taxon>
        <taxon>Bacillati</taxon>
        <taxon>Actinomycetota</taxon>
        <taxon>Actinomycetes</taxon>
        <taxon>Geodermatophilales</taxon>
        <taxon>Geodermatophilaceae</taxon>
        <taxon>Modestobacter</taxon>
    </lineage>
</organism>
<dbReference type="Proteomes" id="UP000247602">
    <property type="component" value="Unassembled WGS sequence"/>
</dbReference>
<dbReference type="AlphaFoldDB" id="A0A323V2V5"/>
<evidence type="ECO:0000313" key="3">
    <source>
        <dbReference type="Proteomes" id="UP000247602"/>
    </source>
</evidence>
<dbReference type="PANTHER" id="PTHR37529">
    <property type="entry name" value="TRANSPOSASE INSG FOR INSERTION SEQUENCE ELEMENT IS4-RELATED"/>
    <property type="match status" value="1"/>
</dbReference>
<dbReference type="PANTHER" id="PTHR37529:SF1">
    <property type="entry name" value="TRANSPOSASE INSG FOR INSERTION SEQUENCE ELEMENT IS4-RELATED"/>
    <property type="match status" value="1"/>
</dbReference>
<dbReference type="EMBL" id="QKNV01000573">
    <property type="protein sequence ID" value="PZA18861.1"/>
    <property type="molecule type" value="Genomic_DNA"/>
</dbReference>
<proteinExistence type="predicted"/>
<evidence type="ECO:0000259" key="1">
    <source>
        <dbReference type="Pfam" id="PF13006"/>
    </source>
</evidence>
<evidence type="ECO:0000313" key="2">
    <source>
        <dbReference type="EMBL" id="PZA18861.1"/>
    </source>
</evidence>
<comment type="caution">
    <text evidence="2">The sequence shown here is derived from an EMBL/GenBank/DDBJ whole genome shotgun (WGS) entry which is preliminary data.</text>
</comment>
<sequence length="168" mass="19217">MISDFFMRFESELATAFRSCGTMHTFEKYAELLSPELIQQGFEQAGVATIRKRRLPLEAVLWSIIGMALYRQKSVWDIATQMDVMLPDKKALVAPSALVQARQRLGEDAVREVFRVMAKHSYESNQFETWAGLNLLAVDGVVWRTADTPENHEVFETQSNHICENTYP</sequence>
<protein>
    <submittedName>
        <fullName evidence="2">IS4 family transposase</fullName>
    </submittedName>
</protein>
<gene>
    <name evidence="2" type="ORF">DMO24_23835</name>
</gene>
<dbReference type="InterPro" id="IPR024473">
    <property type="entry name" value="Transposases_IS4_N"/>
</dbReference>
<accession>A0A323V2V5</accession>
<reference evidence="2 3" key="1">
    <citation type="submission" date="2018-06" db="EMBL/GenBank/DDBJ databases">
        <title>Draft genome sequence of Modestobacter versicolor CP153-2.</title>
        <authorList>
            <person name="Gundlapally S.R."/>
        </authorList>
    </citation>
    <scope>NUCLEOTIDE SEQUENCE [LARGE SCALE GENOMIC DNA]</scope>
    <source>
        <strain evidence="2 3">CP153-2</strain>
    </source>
</reference>
<name>A0A323V2V5_9ACTN</name>
<feature type="domain" description="Transposase IS4 N-terminal" evidence="1">
    <location>
        <begin position="25"/>
        <end position="115"/>
    </location>
</feature>
<feature type="non-terminal residue" evidence="2">
    <location>
        <position position="168"/>
    </location>
</feature>
<keyword evidence="3" id="KW-1185">Reference proteome</keyword>